<dbReference type="HOGENOM" id="CLU_024587_2_0_1"/>
<dbReference type="STRING" id="717646.M2LWW0"/>
<protein>
    <recommendedName>
        <fullName evidence="5">Protein phosphatase 4 core regulatory subunit R2</fullName>
    </recommendedName>
</protein>
<feature type="compositionally biased region" description="Polar residues" evidence="2">
    <location>
        <begin position="270"/>
        <end position="296"/>
    </location>
</feature>
<accession>M2LWW0</accession>
<feature type="region of interest" description="Disordered" evidence="2">
    <location>
        <begin position="41"/>
        <end position="94"/>
    </location>
</feature>
<dbReference type="EMBL" id="KB445552">
    <property type="protein sequence ID" value="EMC99167.1"/>
    <property type="molecule type" value="Genomic_DNA"/>
</dbReference>
<dbReference type="KEGG" id="bcom:BAUCODRAFT_394061"/>
<name>M2LWW0_BAUPA</name>
<dbReference type="GO" id="GO:0030289">
    <property type="term" value="C:protein phosphatase 4 complex"/>
    <property type="evidence" value="ECO:0007669"/>
    <property type="project" value="InterPro"/>
</dbReference>
<feature type="compositionally biased region" description="Basic and acidic residues" evidence="2">
    <location>
        <begin position="57"/>
        <end position="72"/>
    </location>
</feature>
<dbReference type="OrthoDB" id="341898at2759"/>
<dbReference type="RefSeq" id="XP_007674151.1">
    <property type="nucleotide sequence ID" value="XM_007675961.1"/>
</dbReference>
<dbReference type="eggNOG" id="ENOG502SBSZ">
    <property type="taxonomic scope" value="Eukaryota"/>
</dbReference>
<dbReference type="PANTHER" id="PTHR16487:SF0">
    <property type="entry name" value="PROTEIN PHOSPHATASE 4 REGULATORY SUBUNIT 2-RELATED"/>
    <property type="match status" value="1"/>
</dbReference>
<feature type="region of interest" description="Disordered" evidence="2">
    <location>
        <begin position="480"/>
        <end position="523"/>
    </location>
</feature>
<feature type="compositionally biased region" description="Low complexity" evidence="2">
    <location>
        <begin position="452"/>
        <end position="463"/>
    </location>
</feature>
<feature type="compositionally biased region" description="Low complexity" evidence="2">
    <location>
        <begin position="297"/>
        <end position="315"/>
    </location>
</feature>
<evidence type="ECO:0000256" key="2">
    <source>
        <dbReference type="SAM" id="MobiDB-lite"/>
    </source>
</evidence>
<dbReference type="GeneID" id="19113784"/>
<dbReference type="InterPro" id="IPR015267">
    <property type="entry name" value="PPP4R2"/>
</dbReference>
<evidence type="ECO:0000256" key="1">
    <source>
        <dbReference type="ARBA" id="ARBA00009207"/>
    </source>
</evidence>
<evidence type="ECO:0000313" key="3">
    <source>
        <dbReference type="EMBL" id="EMC99167.1"/>
    </source>
</evidence>
<evidence type="ECO:0008006" key="5">
    <source>
        <dbReference type="Google" id="ProtNLM"/>
    </source>
</evidence>
<sequence length="523" mass="54937">MLSNSFLGCKHVHQGVQIVYSDFPIPSIPLPAPLRPVIDPEVVASTPPPANVQGGAGDHEELPDASIEEHDLPTNSQSSTKENDAPVDIVGNRGPVPGFQVDRTHYAVQPPDSIEPQAGTLPPDLLSMYQSSTRLLERDFSHTPPYTIQRLAELVIYPKKHYRFLPAYLRALDRIVSVTSPVSEFPLPAMISNVNGGFLTNGDATTNSITEREGLGSDESLGGALLTPIPWLRNNNTAFASQAAPGSQDGELRSEGTETVEGPNGAGSVETVSVTVNGVPSASSVAHTSPAVSPTLSEQSDASTNSSASESTEAQLRQQGGVTQGELLRQEQEAGVVPVSQSTARRSMFPGGPAAAGRELAIGGEEVSMEEGPPEETPHARGPDLIGMEDMGPQPRPIGQGFDIEAAMGRARSPPSQPAQVGSPPPMSTQQQVAAVQPAPQAEVQAEEAEQDQAGAPAKGAADVAKENEKMKEEMIAEKHEEAKDANGDVVVADADGRPVGEVEKGETTDDLKAPDATKAMIR</sequence>
<feature type="compositionally biased region" description="Low complexity" evidence="2">
    <location>
        <begin position="430"/>
        <end position="444"/>
    </location>
</feature>
<dbReference type="GO" id="GO:0019888">
    <property type="term" value="F:protein phosphatase regulator activity"/>
    <property type="evidence" value="ECO:0007669"/>
    <property type="project" value="InterPro"/>
</dbReference>
<feature type="region of interest" description="Disordered" evidence="2">
    <location>
        <begin position="241"/>
        <end position="468"/>
    </location>
</feature>
<reference evidence="3 4" key="1">
    <citation type="journal article" date="2012" name="PLoS Pathog.">
        <title>Diverse lifestyles and strategies of plant pathogenesis encoded in the genomes of eighteen Dothideomycetes fungi.</title>
        <authorList>
            <person name="Ohm R.A."/>
            <person name="Feau N."/>
            <person name="Henrissat B."/>
            <person name="Schoch C.L."/>
            <person name="Horwitz B.A."/>
            <person name="Barry K.W."/>
            <person name="Condon B.J."/>
            <person name="Copeland A.C."/>
            <person name="Dhillon B."/>
            <person name="Glaser F."/>
            <person name="Hesse C.N."/>
            <person name="Kosti I."/>
            <person name="LaButti K."/>
            <person name="Lindquist E.A."/>
            <person name="Lucas S."/>
            <person name="Salamov A.A."/>
            <person name="Bradshaw R.E."/>
            <person name="Ciuffetti L."/>
            <person name="Hamelin R.C."/>
            <person name="Kema G.H.J."/>
            <person name="Lawrence C."/>
            <person name="Scott J.A."/>
            <person name="Spatafora J.W."/>
            <person name="Turgeon B.G."/>
            <person name="de Wit P.J.G.M."/>
            <person name="Zhong S."/>
            <person name="Goodwin S.B."/>
            <person name="Grigoriev I.V."/>
        </authorList>
    </citation>
    <scope>NUCLEOTIDE SEQUENCE [LARGE SCALE GENOMIC DNA]</scope>
    <source>
        <strain evidence="3 4">UAMH 10762</strain>
    </source>
</reference>
<comment type="similarity">
    <text evidence="1">Belongs to the PPP4R2 family.</text>
</comment>
<evidence type="ECO:0000313" key="4">
    <source>
        <dbReference type="Proteomes" id="UP000011761"/>
    </source>
</evidence>
<dbReference type="GO" id="GO:0005634">
    <property type="term" value="C:nucleus"/>
    <property type="evidence" value="ECO:0007669"/>
    <property type="project" value="TreeGrafter"/>
</dbReference>
<dbReference type="Pfam" id="PF09184">
    <property type="entry name" value="PPP4R2"/>
    <property type="match status" value="1"/>
</dbReference>
<dbReference type="Proteomes" id="UP000011761">
    <property type="component" value="Unassembled WGS sequence"/>
</dbReference>
<organism evidence="3 4">
    <name type="scientific">Baudoinia panamericana (strain UAMH 10762)</name>
    <name type="common">Angels' share fungus</name>
    <name type="synonym">Baudoinia compniacensis (strain UAMH 10762)</name>
    <dbReference type="NCBI Taxonomy" id="717646"/>
    <lineage>
        <taxon>Eukaryota</taxon>
        <taxon>Fungi</taxon>
        <taxon>Dikarya</taxon>
        <taxon>Ascomycota</taxon>
        <taxon>Pezizomycotina</taxon>
        <taxon>Dothideomycetes</taxon>
        <taxon>Dothideomycetidae</taxon>
        <taxon>Mycosphaerellales</taxon>
        <taxon>Teratosphaeriaceae</taxon>
        <taxon>Baudoinia</taxon>
    </lineage>
</organism>
<feature type="compositionally biased region" description="Basic and acidic residues" evidence="2">
    <location>
        <begin position="495"/>
        <end position="516"/>
    </location>
</feature>
<dbReference type="PANTHER" id="PTHR16487">
    <property type="entry name" value="PPP4R2-RELATED PROTEIN"/>
    <property type="match status" value="1"/>
</dbReference>
<proteinExistence type="inferred from homology"/>
<keyword evidence="4" id="KW-1185">Reference proteome</keyword>
<dbReference type="GO" id="GO:0005737">
    <property type="term" value="C:cytoplasm"/>
    <property type="evidence" value="ECO:0007669"/>
    <property type="project" value="TreeGrafter"/>
</dbReference>
<dbReference type="AlphaFoldDB" id="M2LWW0"/>
<gene>
    <name evidence="3" type="ORF">BAUCODRAFT_394061</name>
</gene>